<organism evidence="2">
    <name type="scientific">Candidatus Kentrum sp. MB</name>
    <dbReference type="NCBI Taxonomy" id="2138164"/>
    <lineage>
        <taxon>Bacteria</taxon>
        <taxon>Pseudomonadati</taxon>
        <taxon>Pseudomonadota</taxon>
        <taxon>Gammaproteobacteria</taxon>
        <taxon>Candidatus Kentrum</taxon>
    </lineage>
</organism>
<dbReference type="EMBL" id="CAADGH010000024">
    <property type="protein sequence ID" value="VFK75499.1"/>
    <property type="molecule type" value="Genomic_DNA"/>
</dbReference>
<dbReference type="EMBL" id="CAADFQ010000020">
    <property type="protein sequence ID" value="VFK31051.1"/>
    <property type="molecule type" value="Genomic_DNA"/>
</dbReference>
<dbReference type="AlphaFoldDB" id="A0A450XP18"/>
<sequence length="64" mass="7381">MAFDIKKSRAEILMVLKSESHKEFIASKLSNTGEDLKEICRKGSAQYERNFNKLCAASKRMIER</sequence>
<proteinExistence type="predicted"/>
<gene>
    <name evidence="1" type="ORF">BECKMB1821G_GA0114241_102616</name>
    <name evidence="3" type="ORF">BECKMB1821H_GA0114242_102416</name>
    <name evidence="2" type="ORF">BECKMB1821I_GA0114274_102017</name>
</gene>
<reference evidence="2" key="1">
    <citation type="submission" date="2019-02" db="EMBL/GenBank/DDBJ databases">
        <authorList>
            <person name="Gruber-Vodicka R. H."/>
            <person name="Seah K. B. B."/>
        </authorList>
    </citation>
    <scope>NUCLEOTIDE SEQUENCE</scope>
    <source>
        <strain evidence="1">BECK_BZ197</strain>
        <strain evidence="3">BECK_BZ198</strain>
        <strain evidence="2">BECK_BZ199</strain>
    </source>
</reference>
<evidence type="ECO:0000313" key="2">
    <source>
        <dbReference type="EMBL" id="VFK31051.1"/>
    </source>
</evidence>
<protein>
    <submittedName>
        <fullName evidence="2">Uncharacterized protein</fullName>
    </submittedName>
</protein>
<evidence type="ECO:0000313" key="1">
    <source>
        <dbReference type="EMBL" id="VFK27221.1"/>
    </source>
</evidence>
<accession>A0A450XP18</accession>
<name>A0A450XP18_9GAMM</name>
<evidence type="ECO:0000313" key="3">
    <source>
        <dbReference type="EMBL" id="VFK75499.1"/>
    </source>
</evidence>
<dbReference type="EMBL" id="CAADFO010000026">
    <property type="protein sequence ID" value="VFK27221.1"/>
    <property type="molecule type" value="Genomic_DNA"/>
</dbReference>